<organism evidence="1 2">
    <name type="scientific">Methylobacterium goesingense</name>
    <dbReference type="NCBI Taxonomy" id="243690"/>
    <lineage>
        <taxon>Bacteria</taxon>
        <taxon>Pseudomonadati</taxon>
        <taxon>Pseudomonadota</taxon>
        <taxon>Alphaproteobacteria</taxon>
        <taxon>Hyphomicrobiales</taxon>
        <taxon>Methylobacteriaceae</taxon>
        <taxon>Methylobacterium</taxon>
    </lineage>
</organism>
<evidence type="ECO:0000313" key="2">
    <source>
        <dbReference type="Proteomes" id="UP001549145"/>
    </source>
</evidence>
<dbReference type="EMBL" id="JBEPMM010000003">
    <property type="protein sequence ID" value="MET3692200.1"/>
    <property type="molecule type" value="Genomic_DNA"/>
</dbReference>
<reference evidence="1 2" key="1">
    <citation type="submission" date="2024-06" db="EMBL/GenBank/DDBJ databases">
        <title>Genomic Encyclopedia of Type Strains, Phase IV (KMG-IV): sequencing the most valuable type-strain genomes for metagenomic binning, comparative biology and taxonomic classification.</title>
        <authorList>
            <person name="Goeker M."/>
        </authorList>
    </citation>
    <scope>NUCLEOTIDE SEQUENCE [LARGE SCALE GENOMIC DNA]</scope>
    <source>
        <strain evidence="1 2">DSM 21331</strain>
    </source>
</reference>
<name>A0ABV2L2Z4_9HYPH</name>
<dbReference type="Pfam" id="PF13692">
    <property type="entry name" value="Glyco_trans_1_4"/>
    <property type="match status" value="1"/>
</dbReference>
<comment type="caution">
    <text evidence="1">The sequence shown here is derived from an EMBL/GenBank/DDBJ whole genome shotgun (WGS) entry which is preliminary data.</text>
</comment>
<dbReference type="RefSeq" id="WP_238278341.1">
    <property type="nucleotide sequence ID" value="NZ_BPQL01000035.1"/>
</dbReference>
<evidence type="ECO:0000313" key="1">
    <source>
        <dbReference type="EMBL" id="MET3692200.1"/>
    </source>
</evidence>
<dbReference type="Proteomes" id="UP001549145">
    <property type="component" value="Unassembled WGS sequence"/>
</dbReference>
<protein>
    <submittedName>
        <fullName evidence="1">Glycosyltransferase involved in cell wall biosynthesis</fullName>
    </submittedName>
</protein>
<keyword evidence="2" id="KW-1185">Reference proteome</keyword>
<dbReference type="SUPFAM" id="SSF53756">
    <property type="entry name" value="UDP-Glycosyltransferase/glycogen phosphorylase"/>
    <property type="match status" value="1"/>
</dbReference>
<sequence length="365" mass="41330">MLNLQFLRYPFLFGVPVMKDLAGLRGLFTRPYQNWQPGTPVVGHMLSRDPIIFCCQPQPWPFGAADYFARRFADKPLVFLVPITMSLERRIFAMSLAVQHRRFEKRYPHARMIMLANTRDEERILRGLGVAAQFAPQNMFVNETMYHPLPGRERTFDAIYNAQLAPFKRHDLARLVPSCAYVTKMFSYWPAQLKRQQLDKFVRTMPLGHAILNDVVPDGIVLMSHVAVNEAMASAHVGLCLSKLEGAMYASIEYLLAGLPVVSTRSRGGRDTFFHPDTTLIVDDDPRAVRDGVAAMKSRNIPPDYVRATTMKLVAEERTRFNAFISGLRNGHGVDVETGWSFDYYHKLARSSVLSDFEAQLAAGA</sequence>
<dbReference type="Gene3D" id="3.40.50.2000">
    <property type="entry name" value="Glycogen Phosphorylase B"/>
    <property type="match status" value="1"/>
</dbReference>
<gene>
    <name evidence="1" type="ORF">ABID43_001731</name>
</gene>
<proteinExistence type="predicted"/>
<accession>A0ABV2L2Z4</accession>